<reference evidence="2 3" key="1">
    <citation type="journal article" date="2020" name="Microb. Ecol.">
        <title>Ecogenomics of the Marine Benthic Filamentous Cyanobacterium Adonisia.</title>
        <authorList>
            <person name="Walter J.M."/>
            <person name="Coutinho F.H."/>
            <person name="Leomil L."/>
            <person name="Hargreaves P.I."/>
            <person name="Campeao M.E."/>
            <person name="Vieira V.V."/>
            <person name="Silva B.S."/>
            <person name="Fistarol G.O."/>
            <person name="Salomon P.S."/>
            <person name="Sawabe T."/>
            <person name="Mino S."/>
            <person name="Hosokawa M."/>
            <person name="Miyashita H."/>
            <person name="Maruyama F."/>
            <person name="van Verk M.C."/>
            <person name="Dutilh B.E."/>
            <person name="Thompson C.C."/>
            <person name="Thompson F.L."/>
        </authorList>
    </citation>
    <scope>NUCLEOTIDE SEQUENCE [LARGE SCALE GENOMIC DNA]</scope>
    <source>
        <strain evidence="2 3">CCMR0082</strain>
    </source>
</reference>
<accession>A0A6M0S2P2</accession>
<name>A0A6M0S2P2_9CYAN</name>
<gene>
    <name evidence="2" type="ORF">D0962_07975</name>
</gene>
<protein>
    <submittedName>
        <fullName evidence="2">Uncharacterized protein</fullName>
    </submittedName>
</protein>
<keyword evidence="1" id="KW-0812">Transmembrane</keyword>
<organism evidence="2 3">
    <name type="scientific">Adonisia turfae CCMR0082</name>
    <dbReference type="NCBI Taxonomy" id="2304604"/>
    <lineage>
        <taxon>Bacteria</taxon>
        <taxon>Bacillati</taxon>
        <taxon>Cyanobacteriota</taxon>
        <taxon>Adonisia</taxon>
        <taxon>Adonisia turfae</taxon>
    </lineage>
</organism>
<dbReference type="RefSeq" id="WP_163661365.1">
    <property type="nucleotide sequence ID" value="NZ_QZCE01000001.1"/>
</dbReference>
<evidence type="ECO:0000313" key="3">
    <source>
        <dbReference type="Proteomes" id="UP000473574"/>
    </source>
</evidence>
<dbReference type="AlphaFoldDB" id="A0A6M0S2P2"/>
<dbReference type="Proteomes" id="UP000473574">
    <property type="component" value="Unassembled WGS sequence"/>
</dbReference>
<keyword evidence="1" id="KW-0472">Membrane</keyword>
<keyword evidence="1" id="KW-1133">Transmembrane helix</keyword>
<feature type="transmembrane region" description="Helical" evidence="1">
    <location>
        <begin position="164"/>
        <end position="185"/>
    </location>
</feature>
<evidence type="ECO:0000313" key="2">
    <source>
        <dbReference type="EMBL" id="NEZ62717.1"/>
    </source>
</evidence>
<sequence>MEDFYRYDLSRQDLNVRAAHSLCRAGWMLVEINGVLKNGCISVENFQRIQEQATTLEKLQRKFGPPPKLSRSTEINVAKINIHQRPTLLVMNRGVEEAASILSHHGWHLEQIRSVLKPAIPPLDDIGFALLHDLQVENHRSHRPRLTPPHPSTRRNAAATTLKAFTLLVWLGGLIFIGVSLILHVL</sequence>
<dbReference type="EMBL" id="QZCE01000001">
    <property type="protein sequence ID" value="NEZ62717.1"/>
    <property type="molecule type" value="Genomic_DNA"/>
</dbReference>
<proteinExistence type="predicted"/>
<comment type="caution">
    <text evidence="2">The sequence shown here is derived from an EMBL/GenBank/DDBJ whole genome shotgun (WGS) entry which is preliminary data.</text>
</comment>
<evidence type="ECO:0000256" key="1">
    <source>
        <dbReference type="SAM" id="Phobius"/>
    </source>
</evidence>